<protein>
    <recommendedName>
        <fullName evidence="3">histidine kinase</fullName>
        <ecNumber evidence="3">2.7.13.3</ecNumber>
    </recommendedName>
</protein>
<evidence type="ECO:0000256" key="9">
    <source>
        <dbReference type="SAM" id="Coils"/>
    </source>
</evidence>
<keyword evidence="6" id="KW-0418">Kinase</keyword>
<dbReference type="PANTHER" id="PTHR45339">
    <property type="entry name" value="HYBRID SIGNAL TRANSDUCTION HISTIDINE KINASE J"/>
    <property type="match status" value="1"/>
</dbReference>
<evidence type="ECO:0000256" key="7">
    <source>
        <dbReference type="ARBA" id="ARBA00023012"/>
    </source>
</evidence>
<comment type="catalytic activity">
    <reaction evidence="1">
        <text>ATP + protein L-histidine = ADP + protein N-phospho-L-histidine.</text>
        <dbReference type="EC" id="2.7.13.3"/>
    </reaction>
</comment>
<accession>A0A4R3N3H0</accession>
<dbReference type="PANTHER" id="PTHR45339:SF3">
    <property type="entry name" value="HISTIDINE KINASE"/>
    <property type="match status" value="1"/>
</dbReference>
<dbReference type="InterPro" id="IPR005467">
    <property type="entry name" value="His_kinase_dom"/>
</dbReference>
<dbReference type="PRINTS" id="PR00344">
    <property type="entry name" value="BCTRLSENSOR"/>
</dbReference>
<dbReference type="Gene3D" id="1.10.287.130">
    <property type="match status" value="1"/>
</dbReference>
<dbReference type="Pfam" id="PF01627">
    <property type="entry name" value="Hpt"/>
    <property type="match status" value="1"/>
</dbReference>
<evidence type="ECO:0000259" key="13">
    <source>
        <dbReference type="PROSITE" id="PS50885"/>
    </source>
</evidence>
<keyword evidence="7" id="KW-0902">Two-component regulatory system</keyword>
<dbReference type="SUPFAM" id="SSF47226">
    <property type="entry name" value="Histidine-containing phosphotransfer domain, HPT domain"/>
    <property type="match status" value="1"/>
</dbReference>
<dbReference type="PROSITE" id="PS50885">
    <property type="entry name" value="HAMP"/>
    <property type="match status" value="1"/>
</dbReference>
<evidence type="ECO:0000259" key="11">
    <source>
        <dbReference type="PROSITE" id="PS50112"/>
    </source>
</evidence>
<dbReference type="InterPro" id="IPR013656">
    <property type="entry name" value="PAS_4"/>
</dbReference>
<evidence type="ECO:0000256" key="2">
    <source>
        <dbReference type="ARBA" id="ARBA00004370"/>
    </source>
</evidence>
<evidence type="ECO:0000256" key="3">
    <source>
        <dbReference type="ARBA" id="ARBA00012438"/>
    </source>
</evidence>
<dbReference type="FunFam" id="3.30.565.10:FF:000010">
    <property type="entry name" value="Sensor histidine kinase RcsC"/>
    <property type="match status" value="1"/>
</dbReference>
<dbReference type="InterPro" id="IPR036890">
    <property type="entry name" value="HATPase_C_sf"/>
</dbReference>
<dbReference type="SUPFAM" id="SSF55874">
    <property type="entry name" value="ATPase domain of HSP90 chaperone/DNA topoisomerase II/histidine kinase"/>
    <property type="match status" value="1"/>
</dbReference>
<comment type="subcellular location">
    <subcellularLocation>
        <location evidence="2">Membrane</location>
    </subcellularLocation>
</comment>
<sequence>MSLTTKVISLMLAVLAGFAGVDYLVQRHVIFPSFVELEREQAAKNLERAIEAIAKELEFLASSVADWARWDETYRFMLDRNPQYVDDNLGLDAIRNLRIDLIAFHSLEGERIQGVAINAGAQDRLPMEIFLPRLLPLSHPLQQDASARDLKSGILMSPAGVVLFVSHPILTNEGAGPSHGNLIMGQRLDDAAIARIATQTRIQLRVQQTAVGAADDAFATLGAIHYTPIALRTETDSLIASTQLLDLSGQAVLTLVVETPRLITQRGEDALRLANLSTGLAGCAVLILLLLLLRQTVFRPISRLTLHVMTVAPRDDRQARLRHACNDEIAVLVHEFDEMIKRLASDAAEKRRLIDELEHHRAHLEERVATRTAEISRQSQVLQALLDNLPHLAWMKDRSGHYLAVNRLYAEFHGRAVDELIGETDSALWPDVIAFRYRAAETEVMTKGQPGIFEEPDPKGSDGLYEIVRAPIFDTDGAVIGTVGFARDIRPQREIERELARRAELAESATRAKNAFLANMNHEIRTPINAVLGLVHLLRRDGLNTRQSERVARIETATRHLLRILNDILDISRMESGTLRLEGSDFLLPVLLNQVRSLIAESARAKGLSLTVSHEGVPRWLTGDVTRLRQALLNYASNAVKFTEHGSVTLRARLLNEDAEGLLVRFEVEDTGVGIEADKLAGLFRAFEQADASTARRYGGSGLGLAITLQLARLMGGEAGAESTPGQGSRFWLTVRLQRGRHDRIAHPAALELLQAVDLGLDTADKGHDALYQVMQEDEACGELMALPGLDPVQGMAVVGGDPARYLGLVAQFVATHRRDPSLLKEALESGDRSRIQTLVHALKGVSATLGAHDIARAASRLDAALCAGTALIDDQVQDLIEMIEATFEPLEQRLDARSSVWSGVAETAREVSADPQRIERIHCLLMALLGRQDTRAIDLVRTEKAVLHADLGERFIQIEQLINRFEFEEALTLIGEAAQQSLH</sequence>
<evidence type="ECO:0000256" key="5">
    <source>
        <dbReference type="ARBA" id="ARBA00022679"/>
    </source>
</evidence>
<dbReference type="GO" id="GO:0005886">
    <property type="term" value="C:plasma membrane"/>
    <property type="evidence" value="ECO:0007669"/>
    <property type="project" value="UniProtKB-SubCell"/>
</dbReference>
<reference evidence="15 16" key="1">
    <citation type="submission" date="2019-03" db="EMBL/GenBank/DDBJ databases">
        <title>Genomic Encyclopedia of Type Strains, Phase IV (KMG-IV): sequencing the most valuable type-strain genomes for metagenomic binning, comparative biology and taxonomic classification.</title>
        <authorList>
            <person name="Goeker M."/>
        </authorList>
    </citation>
    <scope>NUCLEOTIDE SEQUENCE [LARGE SCALE GENOMIC DNA]</scope>
    <source>
        <strain evidence="15 16">DSM 13587</strain>
    </source>
</reference>
<feature type="domain" description="HAMP" evidence="13">
    <location>
        <begin position="295"/>
        <end position="348"/>
    </location>
</feature>
<dbReference type="OrthoDB" id="9810730at2"/>
<dbReference type="InterPro" id="IPR008207">
    <property type="entry name" value="Sig_transdc_His_kin_Hpt_dom"/>
</dbReference>
<dbReference type="GO" id="GO:0000155">
    <property type="term" value="F:phosphorelay sensor kinase activity"/>
    <property type="evidence" value="ECO:0007669"/>
    <property type="project" value="InterPro"/>
</dbReference>
<dbReference type="Pfam" id="PF08448">
    <property type="entry name" value="PAS_4"/>
    <property type="match status" value="1"/>
</dbReference>
<dbReference type="Pfam" id="PF02518">
    <property type="entry name" value="HATPase_c"/>
    <property type="match status" value="1"/>
</dbReference>
<dbReference type="SMART" id="SM00387">
    <property type="entry name" value="HATPase_c"/>
    <property type="match status" value="1"/>
</dbReference>
<feature type="coiled-coil region" evidence="9">
    <location>
        <begin position="340"/>
        <end position="374"/>
    </location>
</feature>
<evidence type="ECO:0000313" key="16">
    <source>
        <dbReference type="Proteomes" id="UP000295717"/>
    </source>
</evidence>
<dbReference type="PROSITE" id="PS50894">
    <property type="entry name" value="HPT"/>
    <property type="match status" value="1"/>
</dbReference>
<dbReference type="InterPro" id="IPR003594">
    <property type="entry name" value="HATPase_dom"/>
</dbReference>
<keyword evidence="4 8" id="KW-0597">Phosphoprotein</keyword>
<dbReference type="RefSeq" id="WP_132975858.1">
    <property type="nucleotide sequence ID" value="NZ_SMAO01000002.1"/>
</dbReference>
<feature type="domain" description="HPt" evidence="14">
    <location>
        <begin position="802"/>
        <end position="898"/>
    </location>
</feature>
<dbReference type="Proteomes" id="UP000295717">
    <property type="component" value="Unassembled WGS sequence"/>
</dbReference>
<evidence type="ECO:0000256" key="4">
    <source>
        <dbReference type="ARBA" id="ARBA00022553"/>
    </source>
</evidence>
<dbReference type="SMART" id="SM00388">
    <property type="entry name" value="HisKA"/>
    <property type="match status" value="1"/>
</dbReference>
<dbReference type="PROSITE" id="PS50113">
    <property type="entry name" value="PAC"/>
    <property type="match status" value="1"/>
</dbReference>
<dbReference type="CDD" id="cd00082">
    <property type="entry name" value="HisKA"/>
    <property type="match status" value="1"/>
</dbReference>
<dbReference type="PROSITE" id="PS50112">
    <property type="entry name" value="PAS"/>
    <property type="match status" value="1"/>
</dbReference>
<evidence type="ECO:0000256" key="6">
    <source>
        <dbReference type="ARBA" id="ARBA00022777"/>
    </source>
</evidence>
<dbReference type="InterPro" id="IPR003660">
    <property type="entry name" value="HAMP_dom"/>
</dbReference>
<comment type="caution">
    <text evidence="15">The sequence shown here is derived from an EMBL/GenBank/DDBJ whole genome shotgun (WGS) entry which is preliminary data.</text>
</comment>
<dbReference type="GO" id="GO:0005524">
    <property type="term" value="F:ATP binding"/>
    <property type="evidence" value="ECO:0007669"/>
    <property type="project" value="UniProtKB-KW"/>
</dbReference>
<organism evidence="15 16">
    <name type="scientific">Thiobaca trueperi</name>
    <dbReference type="NCBI Taxonomy" id="127458"/>
    <lineage>
        <taxon>Bacteria</taxon>
        <taxon>Pseudomonadati</taxon>
        <taxon>Pseudomonadota</taxon>
        <taxon>Gammaproteobacteria</taxon>
        <taxon>Chromatiales</taxon>
        <taxon>Chromatiaceae</taxon>
        <taxon>Thiobaca</taxon>
    </lineage>
</organism>
<dbReference type="NCBIfam" id="TIGR00229">
    <property type="entry name" value="sensory_box"/>
    <property type="match status" value="1"/>
</dbReference>
<dbReference type="SUPFAM" id="SSF55785">
    <property type="entry name" value="PYP-like sensor domain (PAS domain)"/>
    <property type="match status" value="1"/>
</dbReference>
<gene>
    <name evidence="15" type="ORF">EDC35_10282</name>
</gene>
<evidence type="ECO:0000259" key="14">
    <source>
        <dbReference type="PROSITE" id="PS50894"/>
    </source>
</evidence>
<dbReference type="InterPro" id="IPR004358">
    <property type="entry name" value="Sig_transdc_His_kin-like_C"/>
</dbReference>
<evidence type="ECO:0000256" key="8">
    <source>
        <dbReference type="PROSITE-ProRule" id="PRU00110"/>
    </source>
</evidence>
<keyword evidence="5" id="KW-0808">Transferase</keyword>
<name>A0A4R3N3H0_9GAMM</name>
<dbReference type="InterPro" id="IPR036097">
    <property type="entry name" value="HisK_dim/P_sf"/>
</dbReference>
<dbReference type="InterPro" id="IPR036641">
    <property type="entry name" value="HPT_dom_sf"/>
</dbReference>
<dbReference type="AlphaFoldDB" id="A0A4R3N3H0"/>
<dbReference type="CDD" id="cd16922">
    <property type="entry name" value="HATPase_EvgS-ArcB-TorS-like"/>
    <property type="match status" value="1"/>
</dbReference>
<evidence type="ECO:0000256" key="1">
    <source>
        <dbReference type="ARBA" id="ARBA00000085"/>
    </source>
</evidence>
<keyword evidence="9" id="KW-0175">Coiled coil</keyword>
<dbReference type="Gene3D" id="6.10.340.10">
    <property type="match status" value="1"/>
</dbReference>
<dbReference type="Gene3D" id="3.30.565.10">
    <property type="entry name" value="Histidine kinase-like ATPase, C-terminal domain"/>
    <property type="match status" value="1"/>
</dbReference>
<dbReference type="Pfam" id="PF05228">
    <property type="entry name" value="CHASE4"/>
    <property type="match status" value="1"/>
</dbReference>
<feature type="domain" description="Histidine kinase" evidence="10">
    <location>
        <begin position="519"/>
        <end position="739"/>
    </location>
</feature>
<dbReference type="InterPro" id="IPR007892">
    <property type="entry name" value="CHASE4"/>
</dbReference>
<evidence type="ECO:0000313" key="15">
    <source>
        <dbReference type="EMBL" id="TCT22751.1"/>
    </source>
</evidence>
<dbReference type="InterPro" id="IPR003661">
    <property type="entry name" value="HisK_dim/P_dom"/>
</dbReference>
<feature type="modified residue" description="Phosphohistidine" evidence="8">
    <location>
        <position position="841"/>
    </location>
</feature>
<evidence type="ECO:0000259" key="10">
    <source>
        <dbReference type="PROSITE" id="PS50109"/>
    </source>
</evidence>
<dbReference type="InterPro" id="IPR000014">
    <property type="entry name" value="PAS"/>
</dbReference>
<dbReference type="PROSITE" id="PS50109">
    <property type="entry name" value="HIS_KIN"/>
    <property type="match status" value="1"/>
</dbReference>
<dbReference type="Pfam" id="PF00512">
    <property type="entry name" value="HisKA"/>
    <property type="match status" value="1"/>
</dbReference>
<dbReference type="SUPFAM" id="SSF47384">
    <property type="entry name" value="Homodimeric domain of signal transducing histidine kinase"/>
    <property type="match status" value="1"/>
</dbReference>
<evidence type="ECO:0000259" key="12">
    <source>
        <dbReference type="PROSITE" id="PS50113"/>
    </source>
</evidence>
<dbReference type="Gene3D" id="3.30.450.20">
    <property type="entry name" value="PAS domain"/>
    <property type="match status" value="1"/>
</dbReference>
<dbReference type="InterPro" id="IPR035965">
    <property type="entry name" value="PAS-like_dom_sf"/>
</dbReference>
<proteinExistence type="predicted"/>
<dbReference type="CDD" id="cd00130">
    <property type="entry name" value="PAS"/>
    <property type="match status" value="1"/>
</dbReference>
<dbReference type="EMBL" id="SMAO01000002">
    <property type="protein sequence ID" value="TCT22751.1"/>
    <property type="molecule type" value="Genomic_DNA"/>
</dbReference>
<feature type="domain" description="PAS" evidence="11">
    <location>
        <begin position="378"/>
        <end position="424"/>
    </location>
</feature>
<dbReference type="EC" id="2.7.13.3" evidence="3"/>
<feature type="domain" description="PAC" evidence="12">
    <location>
        <begin position="438"/>
        <end position="501"/>
    </location>
</feature>
<dbReference type="Gene3D" id="1.20.120.160">
    <property type="entry name" value="HPT domain"/>
    <property type="match status" value="1"/>
</dbReference>
<dbReference type="InterPro" id="IPR000700">
    <property type="entry name" value="PAS-assoc_C"/>
</dbReference>
<keyword evidence="16" id="KW-1185">Reference proteome</keyword>